<dbReference type="Proteomes" id="UP001164536">
    <property type="component" value="Chromosome"/>
</dbReference>
<reference evidence="16" key="3">
    <citation type="submission" date="2022-12" db="EMBL/GenBank/DDBJ databases">
        <title>2953647.</title>
        <authorList>
            <person name="Hergert J."/>
            <person name="Casey R."/>
            <person name="Wagner J."/>
            <person name="Young E.L."/>
            <person name="Oakeson K.F."/>
        </authorList>
    </citation>
    <scope>NUCLEOTIDE SEQUENCE</scope>
    <source>
        <strain evidence="16">2953647</strain>
    </source>
</reference>
<evidence type="ECO:0000256" key="10">
    <source>
        <dbReference type="ARBA" id="ARBA00023098"/>
    </source>
</evidence>
<dbReference type="EMBL" id="CP114564">
    <property type="protein sequence ID" value="WAZ58929.1"/>
    <property type="molecule type" value="Genomic_DNA"/>
</dbReference>
<feature type="transmembrane region" description="Helical" evidence="12">
    <location>
        <begin position="40"/>
        <end position="66"/>
    </location>
</feature>
<name>A0AAD2SJ42_CITFR</name>
<accession>A0AAD2SJ42</accession>
<evidence type="ECO:0000313" key="17">
    <source>
        <dbReference type="Proteomes" id="UP000263627"/>
    </source>
</evidence>
<keyword evidence="4" id="KW-0444">Lipid biosynthesis</keyword>
<evidence type="ECO:0000256" key="1">
    <source>
        <dbReference type="ARBA" id="ARBA00004651"/>
    </source>
</evidence>
<evidence type="ECO:0000256" key="4">
    <source>
        <dbReference type="ARBA" id="ARBA00022516"/>
    </source>
</evidence>
<dbReference type="PANTHER" id="PTHR30561:SF9">
    <property type="entry name" value="4-AMINO-4-DEOXY-L-ARABINOSE-PHOSPHOUNDECAPRENOL FLIPPASE SUBUNIT ARNF-RELATED"/>
    <property type="match status" value="1"/>
</dbReference>
<dbReference type="SUPFAM" id="SSF103481">
    <property type="entry name" value="Multidrug resistance efflux transporter EmrE"/>
    <property type="match status" value="1"/>
</dbReference>
<evidence type="ECO:0000313" key="14">
    <source>
        <dbReference type="EMBL" id="AXZ48843.1"/>
    </source>
</evidence>
<evidence type="ECO:0000256" key="8">
    <source>
        <dbReference type="ARBA" id="ARBA00022985"/>
    </source>
</evidence>
<proteinExistence type="predicted"/>
<keyword evidence="2" id="KW-0813">Transport</keyword>
<dbReference type="GO" id="GO:0022857">
    <property type="term" value="F:transmembrane transporter activity"/>
    <property type="evidence" value="ECO:0007669"/>
    <property type="project" value="InterPro"/>
</dbReference>
<reference evidence="15" key="2">
    <citation type="submission" date="2021-07" db="EMBL/GenBank/DDBJ databases">
        <authorList>
            <consortium name="Clinical and Environmental Microbiology Branch: Whole genome sequencing antimicrobial resistance pathogens in the healthcare setting"/>
        </authorList>
    </citation>
    <scope>NUCLEOTIDE SEQUENCE</scope>
    <source>
        <strain evidence="15">2021DK-00049</strain>
    </source>
</reference>
<feature type="domain" description="EamA" evidence="13">
    <location>
        <begin position="9"/>
        <end position="114"/>
    </location>
</feature>
<keyword evidence="18" id="KW-1185">Reference proteome</keyword>
<keyword evidence="8" id="KW-0448">Lipopolysaccharide biosynthesis</keyword>
<evidence type="ECO:0000256" key="3">
    <source>
        <dbReference type="ARBA" id="ARBA00022475"/>
    </source>
</evidence>
<evidence type="ECO:0000256" key="9">
    <source>
        <dbReference type="ARBA" id="ARBA00022989"/>
    </source>
</evidence>
<evidence type="ECO:0000256" key="5">
    <source>
        <dbReference type="ARBA" id="ARBA00022519"/>
    </source>
</evidence>
<evidence type="ECO:0000313" key="16">
    <source>
        <dbReference type="EMBL" id="WAZ58929.1"/>
    </source>
</evidence>
<evidence type="ECO:0000256" key="6">
    <source>
        <dbReference type="ARBA" id="ARBA00022556"/>
    </source>
</evidence>
<dbReference type="Proteomes" id="UP000263627">
    <property type="component" value="Chromosome"/>
</dbReference>
<evidence type="ECO:0000256" key="7">
    <source>
        <dbReference type="ARBA" id="ARBA00022692"/>
    </source>
</evidence>
<dbReference type="InterPro" id="IPR037185">
    <property type="entry name" value="EmrE-like"/>
</dbReference>
<keyword evidence="10" id="KW-0443">Lipid metabolism</keyword>
<organism evidence="15">
    <name type="scientific">Citrobacter freundii</name>
    <dbReference type="NCBI Taxonomy" id="546"/>
    <lineage>
        <taxon>Bacteria</taxon>
        <taxon>Pseudomonadati</taxon>
        <taxon>Pseudomonadota</taxon>
        <taxon>Gammaproteobacteria</taxon>
        <taxon>Enterobacterales</taxon>
        <taxon>Enterobacteriaceae</taxon>
        <taxon>Citrobacter</taxon>
        <taxon>Citrobacter freundii complex</taxon>
    </lineage>
</organism>
<keyword evidence="3" id="KW-1003">Cell membrane</keyword>
<dbReference type="AlphaFoldDB" id="A0AAD2SJ42"/>
<gene>
    <name evidence="14" type="ORF">AM363_18830</name>
    <name evidence="15" type="ORF">KY227_004217</name>
    <name evidence="16" type="ORF">O4000_08525</name>
</gene>
<keyword evidence="6" id="KW-0441">Lipid A biosynthesis</keyword>
<sequence>MKWFILIIGIACNASASVLIKMAMMPPRKLPSLTAPFELFYNWPLLLGVALYGAAFILYAAALAVLPLNIAHPILTTGAVAVVAILSVVVFNESFYWTSILGVILVILGVFLITLRVSN</sequence>
<reference evidence="14 17" key="1">
    <citation type="submission" date="2018-09" db="EMBL/GenBank/DDBJ databases">
        <title>Whole genome sequencing of Citrobacter freundii AR_0116.</title>
        <authorList>
            <person name="Conlan S."/>
            <person name="Thomas P.J."/>
            <person name="Mullikin J."/>
            <person name="Frank K.M."/>
            <person name="Segre J.A."/>
        </authorList>
    </citation>
    <scope>NUCLEOTIDE SEQUENCE [LARGE SCALE GENOMIC DNA]</scope>
    <source>
        <strain evidence="14 17">AR_0116</strain>
    </source>
</reference>
<feature type="transmembrane region" description="Helical" evidence="12">
    <location>
        <begin position="97"/>
        <end position="115"/>
    </location>
</feature>
<comment type="subcellular location">
    <subcellularLocation>
        <location evidence="1">Cell membrane</location>
        <topology evidence="1">Multi-pass membrane protein</topology>
    </subcellularLocation>
</comment>
<dbReference type="GO" id="GO:0009103">
    <property type="term" value="P:lipopolysaccharide biosynthetic process"/>
    <property type="evidence" value="ECO:0007669"/>
    <property type="project" value="UniProtKB-KW"/>
</dbReference>
<dbReference type="EMBL" id="ABBJDF010000027">
    <property type="protein sequence ID" value="EHT9941087.1"/>
    <property type="molecule type" value="Genomic_DNA"/>
</dbReference>
<dbReference type="InterPro" id="IPR000390">
    <property type="entry name" value="Small_drug/metabolite_transptr"/>
</dbReference>
<keyword evidence="5" id="KW-0997">Cell inner membrane</keyword>
<dbReference type="EMBL" id="CP032184">
    <property type="protein sequence ID" value="AXZ48843.1"/>
    <property type="molecule type" value="Genomic_DNA"/>
</dbReference>
<keyword evidence="9 12" id="KW-1133">Transmembrane helix</keyword>
<keyword evidence="11 12" id="KW-0472">Membrane</keyword>
<dbReference type="GeneID" id="87000635"/>
<dbReference type="InterPro" id="IPR000620">
    <property type="entry name" value="EamA_dom"/>
</dbReference>
<evidence type="ECO:0000313" key="15">
    <source>
        <dbReference type="EMBL" id="EHT9941087.1"/>
    </source>
</evidence>
<protein>
    <submittedName>
        <fullName evidence="15">EamA family transporter</fullName>
    </submittedName>
    <submittedName>
        <fullName evidence="14">Multidrug transporter</fullName>
    </submittedName>
</protein>
<dbReference type="RefSeq" id="WP_071684318.1">
    <property type="nucleotide sequence ID" value="NZ_CAJNLX020000001.1"/>
</dbReference>
<evidence type="ECO:0000256" key="2">
    <source>
        <dbReference type="ARBA" id="ARBA00022448"/>
    </source>
</evidence>
<dbReference type="GO" id="GO:0009245">
    <property type="term" value="P:lipid A biosynthetic process"/>
    <property type="evidence" value="ECO:0007669"/>
    <property type="project" value="UniProtKB-KW"/>
</dbReference>
<dbReference type="Pfam" id="PF00892">
    <property type="entry name" value="EamA"/>
    <property type="match status" value="1"/>
</dbReference>
<evidence type="ECO:0000313" key="18">
    <source>
        <dbReference type="Proteomes" id="UP001164536"/>
    </source>
</evidence>
<evidence type="ECO:0000256" key="11">
    <source>
        <dbReference type="ARBA" id="ARBA00023136"/>
    </source>
</evidence>
<evidence type="ECO:0000256" key="12">
    <source>
        <dbReference type="SAM" id="Phobius"/>
    </source>
</evidence>
<evidence type="ECO:0000259" key="13">
    <source>
        <dbReference type="Pfam" id="PF00892"/>
    </source>
</evidence>
<dbReference type="Gene3D" id="1.10.3730.20">
    <property type="match status" value="1"/>
</dbReference>
<dbReference type="GO" id="GO:0005886">
    <property type="term" value="C:plasma membrane"/>
    <property type="evidence" value="ECO:0007669"/>
    <property type="project" value="UniProtKB-SubCell"/>
</dbReference>
<feature type="transmembrane region" description="Helical" evidence="12">
    <location>
        <begin position="73"/>
        <end position="91"/>
    </location>
</feature>
<keyword evidence="7 12" id="KW-0812">Transmembrane</keyword>
<dbReference type="PANTHER" id="PTHR30561">
    <property type="entry name" value="SMR FAMILY PROTON-DEPENDENT DRUG EFFLUX TRANSPORTER SUGE"/>
    <property type="match status" value="1"/>
</dbReference>